<evidence type="ECO:0000259" key="2">
    <source>
        <dbReference type="PROSITE" id="PS50405"/>
    </source>
</evidence>
<evidence type="ECO:0000313" key="4">
    <source>
        <dbReference type="Proteomes" id="UP001153069"/>
    </source>
</evidence>
<comment type="caution">
    <text evidence="3">The sequence shown here is derived from an EMBL/GenBank/DDBJ whole genome shotgun (WGS) entry which is preliminary data.</text>
</comment>
<dbReference type="Gene3D" id="3.40.30.10">
    <property type="entry name" value="Glutaredoxin"/>
    <property type="match status" value="1"/>
</dbReference>
<feature type="domain" description="GST C-terminal" evidence="2">
    <location>
        <begin position="120"/>
        <end position="272"/>
    </location>
</feature>
<dbReference type="PANTHER" id="PTHR11571">
    <property type="entry name" value="GLUTATHIONE S-TRANSFERASE"/>
    <property type="match status" value="1"/>
</dbReference>
<protein>
    <submittedName>
        <fullName evidence="3">S-transferase 1</fullName>
    </submittedName>
</protein>
<dbReference type="EMBL" id="CAICTM010000122">
    <property type="protein sequence ID" value="CAB9501953.1"/>
    <property type="molecule type" value="Genomic_DNA"/>
</dbReference>
<organism evidence="3 4">
    <name type="scientific">Seminavis robusta</name>
    <dbReference type="NCBI Taxonomy" id="568900"/>
    <lineage>
        <taxon>Eukaryota</taxon>
        <taxon>Sar</taxon>
        <taxon>Stramenopiles</taxon>
        <taxon>Ochrophyta</taxon>
        <taxon>Bacillariophyta</taxon>
        <taxon>Bacillariophyceae</taxon>
        <taxon>Bacillariophycidae</taxon>
        <taxon>Naviculales</taxon>
        <taxon>Naviculaceae</taxon>
        <taxon>Seminavis</taxon>
    </lineage>
</organism>
<feature type="domain" description="GST N-terminal" evidence="1">
    <location>
        <begin position="14"/>
        <end position="118"/>
    </location>
</feature>
<dbReference type="Gene3D" id="1.20.1050.10">
    <property type="match status" value="1"/>
</dbReference>
<dbReference type="InterPro" id="IPR050213">
    <property type="entry name" value="GST_superfamily"/>
</dbReference>
<dbReference type="PROSITE" id="PS50404">
    <property type="entry name" value="GST_NTER"/>
    <property type="match status" value="1"/>
</dbReference>
<dbReference type="GO" id="GO:0004364">
    <property type="term" value="F:glutathione transferase activity"/>
    <property type="evidence" value="ECO:0007669"/>
    <property type="project" value="TreeGrafter"/>
</dbReference>
<gene>
    <name evidence="3" type="ORF">SEMRO_123_G059470.1</name>
</gene>
<dbReference type="Proteomes" id="UP001153069">
    <property type="component" value="Unassembled WGS sequence"/>
</dbReference>
<keyword evidence="4" id="KW-1185">Reference proteome</keyword>
<dbReference type="InterPro" id="IPR036282">
    <property type="entry name" value="Glutathione-S-Trfase_C_sf"/>
</dbReference>
<accession>A0A9N8H4T5</accession>
<proteinExistence type="predicted"/>
<dbReference type="SUPFAM" id="SSF47616">
    <property type="entry name" value="GST C-terminal domain-like"/>
    <property type="match status" value="1"/>
</dbReference>
<name>A0A9N8H4T5_9STRA</name>
<sequence length="272" mass="29940">MASSAAANTLLSSSYYRFVYFNIRGAGEVCRLTLSLSGVPWEDVRYPISLASHGFSPGKEFRRDASTGAFDINMGSLPLLQIVGRDNNNNSNKTVVMETLGQSHSIAKFVATQHGLAGRDVLEQAKMDAIYENCRDVRAAWFRARRDKNGKAAWFSATGGNDDDRDQPKSLWEHCQRLEKAVVATDNSSDSRSPWCLGGPSPTLADVAIYHLLATPKPSVVTGSVASFFDGETDRVQQAYVDDCPRLAECVRALGEVPAIQEWEKKRPETFN</sequence>
<evidence type="ECO:0000259" key="1">
    <source>
        <dbReference type="PROSITE" id="PS50404"/>
    </source>
</evidence>
<dbReference type="SUPFAM" id="SSF52833">
    <property type="entry name" value="Thioredoxin-like"/>
    <property type="match status" value="1"/>
</dbReference>
<dbReference type="InterPro" id="IPR036249">
    <property type="entry name" value="Thioredoxin-like_sf"/>
</dbReference>
<dbReference type="InterPro" id="IPR004045">
    <property type="entry name" value="Glutathione_S-Trfase_N"/>
</dbReference>
<dbReference type="GO" id="GO:0006749">
    <property type="term" value="P:glutathione metabolic process"/>
    <property type="evidence" value="ECO:0007669"/>
    <property type="project" value="TreeGrafter"/>
</dbReference>
<evidence type="ECO:0000313" key="3">
    <source>
        <dbReference type="EMBL" id="CAB9501953.1"/>
    </source>
</evidence>
<dbReference type="InterPro" id="IPR010987">
    <property type="entry name" value="Glutathione-S-Trfase_C-like"/>
</dbReference>
<dbReference type="OrthoDB" id="414243at2759"/>
<dbReference type="PANTHER" id="PTHR11571:SF150">
    <property type="entry name" value="GLUTATHIONE S-TRANSFERASE"/>
    <property type="match status" value="1"/>
</dbReference>
<dbReference type="AlphaFoldDB" id="A0A9N8H4T5"/>
<reference evidence="3" key="1">
    <citation type="submission" date="2020-06" db="EMBL/GenBank/DDBJ databases">
        <authorList>
            <consortium name="Plant Systems Biology data submission"/>
        </authorList>
    </citation>
    <scope>NUCLEOTIDE SEQUENCE</scope>
    <source>
        <strain evidence="3">D6</strain>
    </source>
</reference>
<dbReference type="PROSITE" id="PS50405">
    <property type="entry name" value="GST_CTER"/>
    <property type="match status" value="1"/>
</dbReference>